<evidence type="ECO:0000313" key="4">
    <source>
        <dbReference type="EMBL" id="CAK9040058.1"/>
    </source>
</evidence>
<evidence type="ECO:0000313" key="3">
    <source>
        <dbReference type="EMBL" id="CAK9040020.1"/>
    </source>
</evidence>
<feature type="compositionally biased region" description="Basic and acidic residues" evidence="1">
    <location>
        <begin position="1"/>
        <end position="17"/>
    </location>
</feature>
<feature type="compositionally biased region" description="Gly residues" evidence="1">
    <location>
        <begin position="222"/>
        <end position="231"/>
    </location>
</feature>
<sequence length="231" mass="24770">MSRSSKQDRLWLEHSKGDALQVPSPAVPSTASVADADDAAQPPAPSPLVAAEVFVASEPRPEKASDIAVEATGSGLGELETDRRDRKGDRPPHRPHSHRIRHRLTVTTLSVCMCCSGILGLVVVWRQGKVLMNKPRRTEDFQEDFQDQVAKVLKRSTRSSQSSIRKDVIDSGQRPQAAEAAAAVSQASSSMEAPANSSETVALEKQSTVDPTEMHDTEADAAGGGIRKSAK</sequence>
<dbReference type="Proteomes" id="UP001642484">
    <property type="component" value="Unassembled WGS sequence"/>
</dbReference>
<name>A0ABP0LLH7_9DINO</name>
<feature type="compositionally biased region" description="Basic and acidic residues" evidence="1">
    <location>
        <begin position="80"/>
        <end position="92"/>
    </location>
</feature>
<dbReference type="EMBL" id="CAXAMN010013180">
    <property type="protein sequence ID" value="CAK9040058.1"/>
    <property type="molecule type" value="Genomic_DNA"/>
</dbReference>
<evidence type="ECO:0000256" key="2">
    <source>
        <dbReference type="SAM" id="Phobius"/>
    </source>
</evidence>
<gene>
    <name evidence="3" type="ORF">CCMP2556_LOCUS21616</name>
    <name evidence="4" type="ORF">CCMP2556_LOCUS21632</name>
</gene>
<feature type="transmembrane region" description="Helical" evidence="2">
    <location>
        <begin position="104"/>
        <end position="125"/>
    </location>
</feature>
<reference evidence="3 5" key="1">
    <citation type="submission" date="2024-02" db="EMBL/GenBank/DDBJ databases">
        <authorList>
            <person name="Chen Y."/>
            <person name="Shah S."/>
            <person name="Dougan E. K."/>
            <person name="Thang M."/>
            <person name="Chan C."/>
        </authorList>
    </citation>
    <scope>NUCLEOTIDE SEQUENCE [LARGE SCALE GENOMIC DNA]</scope>
</reference>
<keyword evidence="2" id="KW-0812">Transmembrane</keyword>
<keyword evidence="2" id="KW-1133">Transmembrane helix</keyword>
<accession>A0ABP0LLH7</accession>
<feature type="compositionally biased region" description="Low complexity" evidence="1">
    <location>
        <begin position="22"/>
        <end position="34"/>
    </location>
</feature>
<organism evidence="3 5">
    <name type="scientific">Durusdinium trenchii</name>
    <dbReference type="NCBI Taxonomy" id="1381693"/>
    <lineage>
        <taxon>Eukaryota</taxon>
        <taxon>Sar</taxon>
        <taxon>Alveolata</taxon>
        <taxon>Dinophyceae</taxon>
        <taxon>Suessiales</taxon>
        <taxon>Symbiodiniaceae</taxon>
        <taxon>Durusdinium</taxon>
    </lineage>
</organism>
<evidence type="ECO:0000256" key="1">
    <source>
        <dbReference type="SAM" id="MobiDB-lite"/>
    </source>
</evidence>
<feature type="region of interest" description="Disordered" evidence="1">
    <location>
        <begin position="155"/>
        <end position="231"/>
    </location>
</feature>
<protein>
    <recommendedName>
        <fullName evidence="6">Transmembrane protein</fullName>
    </recommendedName>
</protein>
<keyword evidence="2" id="KW-0472">Membrane</keyword>
<feature type="compositionally biased region" description="Polar residues" evidence="1">
    <location>
        <begin position="195"/>
        <end position="210"/>
    </location>
</feature>
<proteinExistence type="predicted"/>
<evidence type="ECO:0008006" key="6">
    <source>
        <dbReference type="Google" id="ProtNLM"/>
    </source>
</evidence>
<dbReference type="EMBL" id="CAXAMN010013158">
    <property type="protein sequence ID" value="CAK9040020.1"/>
    <property type="molecule type" value="Genomic_DNA"/>
</dbReference>
<feature type="region of interest" description="Disordered" evidence="1">
    <location>
        <begin position="1"/>
        <end position="98"/>
    </location>
</feature>
<keyword evidence="5" id="KW-1185">Reference proteome</keyword>
<comment type="caution">
    <text evidence="3">The sequence shown here is derived from an EMBL/GenBank/DDBJ whole genome shotgun (WGS) entry which is preliminary data.</text>
</comment>
<feature type="compositionally biased region" description="Low complexity" evidence="1">
    <location>
        <begin position="176"/>
        <end position="193"/>
    </location>
</feature>
<evidence type="ECO:0000313" key="5">
    <source>
        <dbReference type="Proteomes" id="UP001642484"/>
    </source>
</evidence>